<dbReference type="RefSeq" id="WP_091852096.1">
    <property type="nucleotide sequence ID" value="NZ_FNIW01000003.1"/>
</dbReference>
<gene>
    <name evidence="1" type="ORF">SAMN04487900_103172</name>
</gene>
<protein>
    <submittedName>
        <fullName evidence="1">Uncharacterized protein</fullName>
    </submittedName>
</protein>
<dbReference type="OrthoDB" id="1068724at2"/>
<comment type="caution">
    <text evidence="1">The sequence shown here is derived from an EMBL/GenBank/DDBJ whole genome shotgun (WGS) entry which is preliminary data.</text>
</comment>
<reference evidence="2" key="1">
    <citation type="submission" date="2016-10" db="EMBL/GenBank/DDBJ databases">
        <authorList>
            <person name="de Groot N.N."/>
        </authorList>
    </citation>
    <scope>NUCLEOTIDE SEQUENCE [LARGE SCALE GENOMIC DNA]</scope>
    <source>
        <strain evidence="2">BP1-145</strain>
    </source>
</reference>
<organism evidence="1 2">
    <name type="scientific">Prevotella communis</name>
    <dbReference type="NCBI Taxonomy" id="2913614"/>
    <lineage>
        <taxon>Bacteria</taxon>
        <taxon>Pseudomonadati</taxon>
        <taxon>Bacteroidota</taxon>
        <taxon>Bacteroidia</taxon>
        <taxon>Bacteroidales</taxon>
        <taxon>Prevotellaceae</taxon>
        <taxon>Prevotella</taxon>
    </lineage>
</organism>
<proteinExistence type="predicted"/>
<dbReference type="AlphaFoldDB" id="A0A1H0EHW1"/>
<dbReference type="Proteomes" id="UP000199134">
    <property type="component" value="Unassembled WGS sequence"/>
</dbReference>
<accession>A0A1H0EHW1</accession>
<dbReference type="EMBL" id="FNIW01000003">
    <property type="protein sequence ID" value="SDN81988.1"/>
    <property type="molecule type" value="Genomic_DNA"/>
</dbReference>
<name>A0A1H0EHW1_9BACT</name>
<evidence type="ECO:0000313" key="2">
    <source>
        <dbReference type="Proteomes" id="UP000199134"/>
    </source>
</evidence>
<sequence length="179" mass="20930">MIPFHPQTPEKPTTVPNNDTFNWDATSFFEGLTKRNKFAQSKHFTFCRVSGLDGFEEALAKMLTKTAFVCVSDISQGFTDINNTPHTRRVKTVFLAMRHTLDNMVARQSCMDAMRELFRQFMSVLIQEQTRLQQHSIYIDPRISFQEIDRYFFSGCACAYFQIAVDTYTDLQYNQEEWT</sequence>
<evidence type="ECO:0000313" key="1">
    <source>
        <dbReference type="EMBL" id="SDN81988.1"/>
    </source>
</evidence>